<feature type="domain" description="NIF system FeS cluster assembly NifU N-terminal" evidence="2">
    <location>
        <begin position="41"/>
        <end position="97"/>
    </location>
</feature>
<keyword evidence="1" id="KW-1133">Transmembrane helix</keyword>
<evidence type="ECO:0000313" key="3">
    <source>
        <dbReference type="EMBL" id="CDP94511.1"/>
    </source>
</evidence>
<organism evidence="3">
    <name type="scientific">Brugia malayi</name>
    <name type="common">Filarial nematode worm</name>
    <dbReference type="NCBI Taxonomy" id="6279"/>
    <lineage>
        <taxon>Eukaryota</taxon>
        <taxon>Metazoa</taxon>
        <taxon>Ecdysozoa</taxon>
        <taxon>Nematoda</taxon>
        <taxon>Chromadorea</taxon>
        <taxon>Rhabditida</taxon>
        <taxon>Spirurina</taxon>
        <taxon>Spiruromorpha</taxon>
        <taxon>Filarioidea</taxon>
        <taxon>Onchocercidae</taxon>
        <taxon>Brugia</taxon>
    </lineage>
</organism>
<gene>
    <name evidence="4" type="primary">bma-iscu-1.2</name>
    <name evidence="3 4" type="ORF">Bm9591</name>
    <name evidence="3" type="ORF">BM_Bm9591</name>
</gene>
<dbReference type="WormBase" id="Bm9591">
    <property type="protein sequence ID" value="BM41638"/>
    <property type="gene ID" value="WBGene00229852"/>
    <property type="gene designation" value="Bma-iscu-1.2"/>
</dbReference>
<evidence type="ECO:0000313" key="4">
    <source>
        <dbReference type="WormBase" id="Bm9591"/>
    </source>
</evidence>
<name>A0A0J9XS62_BRUMA</name>
<dbReference type="Pfam" id="PF01592">
    <property type="entry name" value="NifU_N"/>
    <property type="match status" value="1"/>
</dbReference>
<dbReference type="SUPFAM" id="SSF82649">
    <property type="entry name" value="SufE/NifU"/>
    <property type="match status" value="1"/>
</dbReference>
<accession>A0A0J9XS62</accession>
<dbReference type="Gene3D" id="3.90.1010.10">
    <property type="match status" value="1"/>
</dbReference>
<evidence type="ECO:0000259" key="2">
    <source>
        <dbReference type="Pfam" id="PF01592"/>
    </source>
</evidence>
<keyword evidence="1" id="KW-0472">Membrane</keyword>
<dbReference type="InterPro" id="IPR002871">
    <property type="entry name" value="NIF_FeS_clus_asmbl_NifU_N"/>
</dbReference>
<proteinExistence type="predicted"/>
<reference evidence="3" key="2">
    <citation type="submission" date="2012-12" db="EMBL/GenBank/DDBJ databases">
        <authorList>
            <person name="Gao Y.W."/>
            <person name="Fan S.T."/>
            <person name="Sun H.T."/>
            <person name="Wang Z."/>
            <person name="Gao X.L."/>
            <person name="Li Y.G."/>
            <person name="Wang T.C."/>
            <person name="Zhang K."/>
            <person name="Xu W.W."/>
            <person name="Yu Z.J."/>
            <person name="Xia X.Z."/>
        </authorList>
    </citation>
    <scope>NUCLEOTIDE SEQUENCE</scope>
    <source>
        <strain evidence="3">FR3</strain>
    </source>
</reference>
<keyword evidence="1" id="KW-0812">Transmembrane</keyword>
<evidence type="ECO:0000256" key="1">
    <source>
        <dbReference type="SAM" id="Phobius"/>
    </source>
</evidence>
<dbReference type="GO" id="GO:0051536">
    <property type="term" value="F:iron-sulfur cluster binding"/>
    <property type="evidence" value="ECO:0007669"/>
    <property type="project" value="InterPro"/>
</dbReference>
<feature type="transmembrane region" description="Helical" evidence="1">
    <location>
        <begin position="12"/>
        <end position="32"/>
    </location>
</feature>
<sequence length="110" mass="12043">MQALPIAVVLPLPLPLHILPLLYVVFCLKLVVAQQGNLISYSEKILDHYENPKNVGSLDKNDPSVGTGLIGAPSCGNVIELQINVNDKDVIEDEKFKLLVVVLLVPQTLY</sequence>
<dbReference type="AlphaFoldDB" id="A0A0J9XS62"/>
<dbReference type="GO" id="GO:0016226">
    <property type="term" value="P:iron-sulfur cluster assembly"/>
    <property type="evidence" value="ECO:0007669"/>
    <property type="project" value="InterPro"/>
</dbReference>
<dbReference type="EMBL" id="LN856926">
    <property type="protein sequence ID" value="CDP94511.1"/>
    <property type="molecule type" value="Genomic_DNA"/>
</dbReference>
<dbReference type="CDD" id="cd06664">
    <property type="entry name" value="IscU_like"/>
    <property type="match status" value="1"/>
</dbReference>
<reference evidence="3" key="1">
    <citation type="journal article" date="2007" name="Science">
        <title>Draft genome of the filarial nematode parasite Brugia malayi.</title>
        <authorList>
            <person name="Ghedin E."/>
            <person name="Wang S."/>
            <person name="Spiro D."/>
            <person name="Caler E."/>
            <person name="Zhao Q."/>
            <person name="Crabtree J."/>
            <person name="Allen J.E."/>
            <person name="Delcher A.L."/>
            <person name="Guiliano D.B."/>
            <person name="Miranda-Saavedra D."/>
            <person name="Angiuoli S.V."/>
            <person name="Creasy T."/>
            <person name="Amedeo P."/>
            <person name="Haas B."/>
            <person name="El-Sayed N.M."/>
            <person name="Wortman J.R."/>
            <person name="Feldblyum T."/>
            <person name="Tallon L."/>
            <person name="Schatz M."/>
            <person name="Shumway M."/>
            <person name="Koo H."/>
            <person name="Salzberg S.L."/>
            <person name="Schobel S."/>
            <person name="Pertea M."/>
            <person name="Pop M."/>
            <person name="White O."/>
            <person name="Barton G.J."/>
            <person name="Carlow C.K."/>
            <person name="Crawford M.J."/>
            <person name="Daub J."/>
            <person name="Dimmic M.W."/>
            <person name="Estes C.F."/>
            <person name="Foster J.M."/>
            <person name="Ganatra M."/>
            <person name="Gregory W.F."/>
            <person name="Johnson N.M."/>
            <person name="Jin J."/>
            <person name="Komuniecki R."/>
            <person name="Korf I."/>
            <person name="Kumar S."/>
            <person name="Laney S."/>
            <person name="Li B.W."/>
            <person name="Li W."/>
            <person name="Lindblom T.H."/>
            <person name="Lustigman S."/>
            <person name="Ma D."/>
            <person name="Maina C.V."/>
            <person name="Martin D.M."/>
            <person name="McCarter J.P."/>
            <person name="McReynolds L."/>
            <person name="Mitreva M."/>
            <person name="Nutman T.B."/>
            <person name="Parkinson J."/>
            <person name="Peregrin-Alvarez J.M."/>
            <person name="Poole C."/>
            <person name="Ren Q."/>
            <person name="Saunders L."/>
            <person name="Sluder A.E."/>
            <person name="Smith K."/>
            <person name="Stanke M."/>
            <person name="Unnasch T.R."/>
            <person name="Ware J."/>
            <person name="Wei A.D."/>
            <person name="Weil G."/>
            <person name="Williams D.J."/>
            <person name="Zhang Y."/>
            <person name="Williams S.A."/>
            <person name="Fraser-Liggett C."/>
            <person name="Slatko B."/>
            <person name="Blaxter M.L."/>
            <person name="Scott A.L."/>
        </authorList>
    </citation>
    <scope>NUCLEOTIDE SEQUENCE</scope>
    <source>
        <strain evidence="3">FR3</strain>
    </source>
</reference>
<protein>
    <submittedName>
        <fullName evidence="3">Bm9591</fullName>
    </submittedName>
</protein>
<dbReference type="GO" id="GO:0005506">
    <property type="term" value="F:iron ion binding"/>
    <property type="evidence" value="ECO:0007669"/>
    <property type="project" value="InterPro"/>
</dbReference>
<dbReference type="PANTHER" id="PTHR10093">
    <property type="entry name" value="IRON-SULFUR CLUSTER ASSEMBLY ENZYME NIFU HOMOLOG"/>
    <property type="match status" value="1"/>
</dbReference>